<name>D4YYK9_SPHIU</name>
<gene>
    <name evidence="1" type="ordered locus">SJA_C1-06070</name>
</gene>
<accession>D4YYK9</accession>
<dbReference type="STRING" id="452662.SJA_C1-06070"/>
<dbReference type="Proteomes" id="UP000007753">
    <property type="component" value="Chromosome 1"/>
</dbReference>
<evidence type="ECO:0000313" key="1">
    <source>
        <dbReference type="EMBL" id="BAI95441.1"/>
    </source>
</evidence>
<dbReference type="AlphaFoldDB" id="D4YYK9"/>
<protein>
    <submittedName>
        <fullName evidence="1">Uncharacterized protein</fullName>
    </submittedName>
</protein>
<evidence type="ECO:0000313" key="2">
    <source>
        <dbReference type="Proteomes" id="UP000007753"/>
    </source>
</evidence>
<dbReference type="EMBL" id="AP010803">
    <property type="protein sequence ID" value="BAI95441.1"/>
    <property type="molecule type" value="Genomic_DNA"/>
</dbReference>
<organism evidence="1 2">
    <name type="scientific">Sphingobium indicum (strain DSM 16413 / CCM 7287 / MTCC 6362 / UT26 / NBRC 101211 / UT26S)</name>
    <name type="common">Sphingobium japonicum</name>
    <dbReference type="NCBI Taxonomy" id="452662"/>
    <lineage>
        <taxon>Bacteria</taxon>
        <taxon>Pseudomonadati</taxon>
        <taxon>Pseudomonadota</taxon>
        <taxon>Alphaproteobacteria</taxon>
        <taxon>Sphingomonadales</taxon>
        <taxon>Sphingomonadaceae</taxon>
        <taxon>Sphingobium</taxon>
    </lineage>
</organism>
<reference evidence="1 2" key="1">
    <citation type="journal article" date="2010" name="J. Bacteriol.">
        <title>Complete genome sequence of the representative gamma-hexachlorocyclohexane-degrading bacterium Sphingobium japonicum UT26.</title>
        <authorList>
            <person name="Nagata Y."/>
            <person name="Ohtsubo Y."/>
            <person name="Endo R."/>
            <person name="Ichikawa N."/>
            <person name="Ankai A."/>
            <person name="Oguchi A."/>
            <person name="Fukui S."/>
            <person name="Fujita N."/>
            <person name="Tsuda M."/>
        </authorList>
    </citation>
    <scope>NUCLEOTIDE SEQUENCE [LARGE SCALE GENOMIC DNA]</scope>
    <source>
        <strain evidence="2">DSM 16413 / CCM 7287 / MTCC 6362 / UT26 / NBRC 101211 / UT26S</strain>
    </source>
</reference>
<dbReference type="KEGG" id="sjp:SJA_C1-06070"/>
<keyword evidence="2" id="KW-1185">Reference proteome</keyword>
<dbReference type="HOGENOM" id="CLU_927187_0_0_5"/>
<sequence length="300" mass="33250">MAMVLRALKLVPMVYQFSHSLGVWQGVVVSMCPHAPTSHKSSFCKRLIATLENRKGTSARVTRLGNYLCSRKWMSAASLLLLTGLATSACSYVPQKYHYELIVKVMRDGKSYVGSSVREVIVSRQGGALFSFMASKPYRARLIGEAVVVDLGELGHVFTLLRRAEPGEGLVYDQGCTGDAVTNYIMNYHKKADCSQSPMESADFVKNIGRPILFSGPTTPTSIILQNSDNPYSLKYLDNTFEVEMYISVTDKPYKHKISMLFPWIKNFMGRRFTYNPATGNDYLLATIGGSEFISGGTGE</sequence>
<proteinExistence type="predicted"/>